<reference evidence="2 3" key="1">
    <citation type="journal article" date="2013" name="J. Microbiol.">
        <title>Mucilaginibacter ginsenosidivorax sp. nov., with ginsenoside converting activity isolated from sediment.</title>
        <authorList>
            <person name="Kim J.K."/>
            <person name="Choi T.E."/>
            <person name="Liu Q.M."/>
            <person name="Park H.Y."/>
            <person name="Yi T.H."/>
            <person name="Yoon M.H."/>
            <person name="Kim S.C."/>
            <person name="Im W.T."/>
        </authorList>
    </citation>
    <scope>NUCLEOTIDE SEQUENCE [LARGE SCALE GENOMIC DNA]</scope>
    <source>
        <strain evidence="2 3">KHI28</strain>
    </source>
</reference>
<organism evidence="2 3">
    <name type="scientific">Mucilaginibacter ginsenosidivorax</name>
    <dbReference type="NCBI Taxonomy" id="862126"/>
    <lineage>
        <taxon>Bacteria</taxon>
        <taxon>Pseudomonadati</taxon>
        <taxon>Bacteroidota</taxon>
        <taxon>Sphingobacteriia</taxon>
        <taxon>Sphingobacteriales</taxon>
        <taxon>Sphingobacteriaceae</taxon>
        <taxon>Mucilaginibacter</taxon>
    </lineage>
</organism>
<dbReference type="Gene3D" id="3.20.20.80">
    <property type="entry name" value="Glycosidases"/>
    <property type="match status" value="1"/>
</dbReference>
<dbReference type="OrthoDB" id="1395472at2"/>
<feature type="signal peptide" evidence="1">
    <location>
        <begin position="1"/>
        <end position="31"/>
    </location>
</feature>
<feature type="chain" id="PRO_5023067175" evidence="1">
    <location>
        <begin position="32"/>
        <end position="649"/>
    </location>
</feature>
<keyword evidence="1" id="KW-0732">Signal</keyword>
<protein>
    <submittedName>
        <fullName evidence="2">Uncharacterized protein</fullName>
    </submittedName>
</protein>
<dbReference type="InterPro" id="IPR017853">
    <property type="entry name" value="GH"/>
</dbReference>
<evidence type="ECO:0000313" key="3">
    <source>
        <dbReference type="Proteomes" id="UP000321362"/>
    </source>
</evidence>
<dbReference type="Proteomes" id="UP000321362">
    <property type="component" value="Chromosome"/>
</dbReference>
<dbReference type="EMBL" id="CP042437">
    <property type="protein sequence ID" value="QEC76618.1"/>
    <property type="molecule type" value="Genomic_DNA"/>
</dbReference>
<accession>A0A5B8W2S4</accession>
<name>A0A5B8W2S4_9SPHI</name>
<dbReference type="InterPro" id="IPR013780">
    <property type="entry name" value="Glyco_hydro_b"/>
</dbReference>
<keyword evidence="3" id="KW-1185">Reference proteome</keyword>
<dbReference type="Gene3D" id="2.60.40.1180">
    <property type="entry name" value="Golgi alpha-mannosidase II"/>
    <property type="match status" value="1"/>
</dbReference>
<gene>
    <name evidence="2" type="ORF">FSB76_11900</name>
</gene>
<dbReference type="KEGG" id="mgk:FSB76_11900"/>
<evidence type="ECO:0000313" key="2">
    <source>
        <dbReference type="EMBL" id="QEC76618.1"/>
    </source>
</evidence>
<sequence length="649" mass="72192">MNHQPTGYITKTIFFLAAICTLAVHKSQAQAELMPYGNLNGIRVQGQLMDFNTSIDVVGNSWHKINATAKERQRPKFKRDGDVETVNTAIDSLVFTETVTDIGKGKIKINITCNVRRDTSIIGVYLGLRLPKAVYAASQVTLKDQAMATEVLKDDMPTVTAKGITFKSPVQHFSISTNEAALIIRPQSDDLKYIQLYFPICEGTLKKGDLFEKTFEIKVEGDIDNTDATILLDAAAQGREFAGLGGNFRLQNAKTDPQVIDYCLKNLRVAWGRVEMPWRDWQPDMNTDPIAMADSSNLNNHVRQSMEMAQRLGQMNMLVVLTAWAPPQWAVVGKLKYRPTPDGVWGNPLNNDNTQQIYKSITDYIIYLKNHYGVEVTYFSFNESDLGINIRQTGQEHLALIKGLGKYFADKGLKTKLLLGDNSDATTYKFIYPAMNDPEARPYIGAVSFHSWRGWDTPTLQKWADAAAKLNLPLLVGEGSIDAAAWEYPAYFEEQSYALEEINLYTRLLAICQPLSILQWQLTADYSPLSGGGIFGNDGPLKPTQRFWQLKQLASTPAGLKALAVTVDKPAISCAALGDAGKHKYVIHLVNNSAARKVYLKGLPASVTRLKVYVTDKDHNVSQKGDIKVINNQAAFKLSARCFTTLESE</sequence>
<dbReference type="AlphaFoldDB" id="A0A5B8W2S4"/>
<proteinExistence type="predicted"/>
<dbReference type="RefSeq" id="WP_147053788.1">
    <property type="nucleotide sequence ID" value="NZ_CP042437.1"/>
</dbReference>
<dbReference type="SUPFAM" id="SSF51445">
    <property type="entry name" value="(Trans)glycosidases"/>
    <property type="match status" value="1"/>
</dbReference>
<evidence type="ECO:0000256" key="1">
    <source>
        <dbReference type="SAM" id="SignalP"/>
    </source>
</evidence>